<dbReference type="InterPro" id="IPR057666">
    <property type="entry name" value="DrpA_SLOG"/>
</dbReference>
<dbReference type="HOGENOM" id="CLU_1607859_0_0_0"/>
<dbReference type="Proteomes" id="UP000013893">
    <property type="component" value="Chromosome"/>
</dbReference>
<evidence type="ECO:0000313" key="2">
    <source>
        <dbReference type="EMBL" id="AGL62086.1"/>
    </source>
</evidence>
<reference evidence="2 3" key="1">
    <citation type="journal article" date="2013" name="Nat. Biotechnol.">
        <title>Genome sequences of rare, uncultured bacteria obtained by differential coverage binning of multiple metagenomes.</title>
        <authorList>
            <person name="Albertsen M."/>
            <person name="Hugenholtz P."/>
            <person name="Skarshewski A."/>
            <person name="Nielsen K.L."/>
            <person name="Tyson G.W."/>
            <person name="Nielsen P.H."/>
        </authorList>
    </citation>
    <scope>NUCLEOTIDE SEQUENCE [LARGE SCALE GENOMIC DNA]</scope>
    <source>
        <strain evidence="2">TM71</strain>
    </source>
</reference>
<keyword evidence="3" id="KW-1185">Reference proteome</keyword>
<dbReference type="Gene3D" id="3.40.50.450">
    <property type="match status" value="1"/>
</dbReference>
<dbReference type="STRING" id="1332188.L336_0378"/>
<dbReference type="KEGG" id="saal:L336_0378"/>
<dbReference type="OrthoDB" id="572639at2"/>
<evidence type="ECO:0000313" key="3">
    <source>
        <dbReference type="Proteomes" id="UP000013893"/>
    </source>
</evidence>
<proteinExistence type="predicted"/>
<feature type="domain" description="Smf/DprA SLOG" evidence="1">
    <location>
        <begin position="3"/>
        <end position="55"/>
    </location>
</feature>
<dbReference type="AlphaFoldDB" id="R4PXZ6"/>
<gene>
    <name evidence="2" type="ORF">L336_0378</name>
</gene>
<dbReference type="GO" id="GO:0009294">
    <property type="term" value="P:DNA-mediated transformation"/>
    <property type="evidence" value="ECO:0007669"/>
    <property type="project" value="InterPro"/>
</dbReference>
<sequence length="165" mass="18550">MKWLAVVGSRYVTPEMRRDIKRYVTQKVADGYGIVSGGGTGTDTYAVRMALEAGIDISRVKLFLPGSVEKYSDELRRRALEGKCKSDDAEETIRQLHSLASNTLDTLFYSGDIETIDARAFHARNRRIVSCADELVAFRLGQSRGTTYSIERARQKGISVRVFEY</sequence>
<evidence type="ECO:0000259" key="1">
    <source>
        <dbReference type="Pfam" id="PF02481"/>
    </source>
</evidence>
<dbReference type="EMBL" id="CP005957">
    <property type="protein sequence ID" value="AGL62086.1"/>
    <property type="molecule type" value="Genomic_DNA"/>
</dbReference>
<dbReference type="Pfam" id="PF02481">
    <property type="entry name" value="DNA_processg_A"/>
    <property type="match status" value="1"/>
</dbReference>
<protein>
    <recommendedName>
        <fullName evidence="1">Smf/DprA SLOG domain-containing protein</fullName>
    </recommendedName>
</protein>
<organism evidence="2 3">
    <name type="scientific">Candidatus Saccharimonas aalborgensis</name>
    <dbReference type="NCBI Taxonomy" id="1332188"/>
    <lineage>
        <taxon>Bacteria</taxon>
        <taxon>Candidatus Saccharimonadota</taxon>
        <taxon>Candidatus Saccharimonadia</taxon>
        <taxon>Candidatus Saccharimonadales</taxon>
        <taxon>Candidatus Saccharimonadaceae</taxon>
        <taxon>Candidatus Saccharimonas</taxon>
    </lineage>
</organism>
<dbReference type="SUPFAM" id="SSF102405">
    <property type="entry name" value="MCP/YpsA-like"/>
    <property type="match status" value="1"/>
</dbReference>
<dbReference type="RefSeq" id="WP_015641536.1">
    <property type="nucleotide sequence ID" value="NC_021219.1"/>
</dbReference>
<name>R4PXZ6_9BACT</name>
<accession>R4PXZ6</accession>